<dbReference type="GO" id="GO:0005737">
    <property type="term" value="C:cytoplasm"/>
    <property type="evidence" value="ECO:0007669"/>
    <property type="project" value="UniProtKB-SubCell"/>
</dbReference>
<comment type="caution">
    <text evidence="6">Lacks conserved residue(s) required for the propagation of feature annotation.</text>
</comment>
<dbReference type="GO" id="GO:0009252">
    <property type="term" value="P:peptidoglycan biosynthetic process"/>
    <property type="evidence" value="ECO:0007669"/>
    <property type="project" value="UniProtKB-UniRule"/>
</dbReference>
<dbReference type="Pfam" id="PF13083">
    <property type="entry name" value="KH_KhpA-B"/>
    <property type="match status" value="1"/>
</dbReference>
<dbReference type="CDD" id="cd02414">
    <property type="entry name" value="KH-II_Jag"/>
    <property type="match status" value="1"/>
</dbReference>
<dbReference type="PANTHER" id="PTHR35800:SF1">
    <property type="entry name" value="RNA-BINDING PROTEIN KHPB"/>
    <property type="match status" value="1"/>
</dbReference>
<dbReference type="GO" id="GO:0003723">
    <property type="term" value="F:RNA binding"/>
    <property type="evidence" value="ECO:0007669"/>
    <property type="project" value="UniProtKB-UniRule"/>
</dbReference>
<dbReference type="RefSeq" id="WP_121214604.1">
    <property type="nucleotide sequence ID" value="NZ_JBBYAH010000001.1"/>
</dbReference>
<dbReference type="HAMAP" id="MF_00867">
    <property type="entry name" value="KhpB"/>
    <property type="match status" value="1"/>
</dbReference>
<organism evidence="8 9">
    <name type="scientific">Ureibacillus endophyticus</name>
    <dbReference type="NCBI Taxonomy" id="1978490"/>
    <lineage>
        <taxon>Bacteria</taxon>
        <taxon>Bacillati</taxon>
        <taxon>Bacillota</taxon>
        <taxon>Bacilli</taxon>
        <taxon>Bacillales</taxon>
        <taxon>Caryophanaceae</taxon>
        <taxon>Ureibacillus</taxon>
    </lineage>
</organism>
<dbReference type="AlphaFoldDB" id="A0A494Z217"/>
<evidence type="ECO:0000256" key="3">
    <source>
        <dbReference type="ARBA" id="ARBA00022960"/>
    </source>
</evidence>
<evidence type="ECO:0000259" key="7">
    <source>
        <dbReference type="PROSITE" id="PS51061"/>
    </source>
</evidence>
<keyword evidence="4 6" id="KW-0143">Chaperone</keyword>
<comment type="domain">
    <text evidence="6">Has an N-terminal Jag-N domain and 2 RNA-binding domains (KH and R3H).</text>
</comment>
<dbReference type="SMART" id="SM00393">
    <property type="entry name" value="R3H"/>
    <property type="match status" value="1"/>
</dbReference>
<evidence type="ECO:0000256" key="1">
    <source>
        <dbReference type="ARBA" id="ARBA00022490"/>
    </source>
</evidence>
<dbReference type="InterPro" id="IPR039247">
    <property type="entry name" value="KhpB"/>
</dbReference>
<dbReference type="NCBIfam" id="NF041568">
    <property type="entry name" value="Jag_EloR"/>
    <property type="match status" value="1"/>
</dbReference>
<keyword evidence="9" id="KW-1185">Reference proteome</keyword>
<evidence type="ECO:0000256" key="6">
    <source>
        <dbReference type="HAMAP-Rule" id="MF_00867"/>
    </source>
</evidence>
<keyword evidence="2 6" id="KW-0694">RNA-binding</keyword>
<comment type="subcellular location">
    <subcellularLocation>
        <location evidence="6">Cytoplasm</location>
    </subcellularLocation>
</comment>
<gene>
    <name evidence="6" type="primary">khpB</name>
    <name evidence="6" type="synonym">eloR</name>
    <name evidence="8" type="ORF">D8M03_09840</name>
</gene>
<dbReference type="InterPro" id="IPR001374">
    <property type="entry name" value="R3H_dom"/>
</dbReference>
<dbReference type="InterPro" id="IPR032782">
    <property type="entry name" value="KhpB_N"/>
</dbReference>
<dbReference type="Proteomes" id="UP000272238">
    <property type="component" value="Unassembled WGS sequence"/>
</dbReference>
<protein>
    <recommendedName>
        <fullName evidence="6">RNA-binding protein KhpB</fullName>
    </recommendedName>
    <alternativeName>
        <fullName evidence="6">RNA-binding protein EloR</fullName>
    </alternativeName>
</protein>
<accession>A0A494Z217</accession>
<keyword evidence="1 6" id="KW-0963">Cytoplasm</keyword>
<evidence type="ECO:0000313" key="9">
    <source>
        <dbReference type="Proteomes" id="UP000272238"/>
    </source>
</evidence>
<evidence type="ECO:0000256" key="2">
    <source>
        <dbReference type="ARBA" id="ARBA00022884"/>
    </source>
</evidence>
<keyword evidence="3 6" id="KW-0133">Cell shape</keyword>
<dbReference type="PANTHER" id="PTHR35800">
    <property type="entry name" value="PROTEIN JAG"/>
    <property type="match status" value="1"/>
</dbReference>
<proteinExistence type="inferred from homology"/>
<dbReference type="SMART" id="SM01245">
    <property type="entry name" value="Jag_N"/>
    <property type="match status" value="1"/>
</dbReference>
<dbReference type="PROSITE" id="PS51061">
    <property type="entry name" value="R3H"/>
    <property type="match status" value="1"/>
</dbReference>
<sequence length="258" mass="28924">MKQITQTGASTEEAISLALQKLGTTRAQVEVEVLQEAKKGFLGFGTRPAEVRVTVKEVQIEQPAITKLEEVVQVEAEQLEKIEAPLNQPEANENVDEVEELLTEEEVKIDPMSVAKDYVNSIAKEMGIEDLKIHSKTEGKNLFLKLESEKAALLIGKRGSTLNAIQQLTQLVVNKSAKSFLLVKLDVEDYRERRQASLEQLAERMADRAVRTGKKVSLEPMPSYERKVIHNALANRIDIETYSEGVEPNRHLVIEPLK</sequence>
<comment type="subunit">
    <text evidence="6">Forms a complex with KhpA.</text>
</comment>
<dbReference type="SUPFAM" id="SSF82708">
    <property type="entry name" value="R3H domain"/>
    <property type="match status" value="1"/>
</dbReference>
<dbReference type="InterPro" id="IPR036867">
    <property type="entry name" value="R3H_dom_sf"/>
</dbReference>
<dbReference type="GO" id="GO:0008360">
    <property type="term" value="P:regulation of cell shape"/>
    <property type="evidence" value="ECO:0007669"/>
    <property type="project" value="UniProtKB-KW"/>
</dbReference>
<comment type="caution">
    <text evidence="8">The sequence shown here is derived from an EMBL/GenBank/DDBJ whole genome shotgun (WGS) entry which is preliminary data.</text>
</comment>
<dbReference type="InterPro" id="IPR038247">
    <property type="entry name" value="Jag_N_dom_sf"/>
</dbReference>
<dbReference type="InterPro" id="IPR034079">
    <property type="entry name" value="R3H_KhpB"/>
</dbReference>
<comment type="function">
    <text evidence="6">A probable RNA chaperone. Forms a complex with KhpA which binds to cellular RNA and controls its expression. Plays a role in peptidoglycan (PG) homeostasis and cell length regulation.</text>
</comment>
<evidence type="ECO:0000256" key="4">
    <source>
        <dbReference type="ARBA" id="ARBA00023186"/>
    </source>
</evidence>
<dbReference type="InterPro" id="IPR038008">
    <property type="entry name" value="Jag_KH"/>
</dbReference>
<dbReference type="GO" id="GO:0071555">
    <property type="term" value="P:cell wall organization"/>
    <property type="evidence" value="ECO:0007669"/>
    <property type="project" value="UniProtKB-KW"/>
</dbReference>
<dbReference type="InterPro" id="IPR015946">
    <property type="entry name" value="KH_dom-like_a/b"/>
</dbReference>
<dbReference type="Pfam" id="PF14804">
    <property type="entry name" value="Jag_N"/>
    <property type="match status" value="1"/>
</dbReference>
<dbReference type="Pfam" id="PF01424">
    <property type="entry name" value="R3H"/>
    <property type="match status" value="1"/>
</dbReference>
<comment type="similarity">
    <text evidence="6">Belongs to the KhpB RNA-binding protein family.</text>
</comment>
<dbReference type="CDD" id="cd02644">
    <property type="entry name" value="R3H_jag"/>
    <property type="match status" value="1"/>
</dbReference>
<dbReference type="Gene3D" id="3.30.30.80">
    <property type="entry name" value="probable RNA-binding protein from clostridium symbiosum atcc 14940"/>
    <property type="match status" value="1"/>
</dbReference>
<dbReference type="OrthoDB" id="9794483at2"/>
<feature type="domain" description="R3H" evidence="7">
    <location>
        <begin position="192"/>
        <end position="258"/>
    </location>
</feature>
<dbReference type="Gene3D" id="3.30.300.20">
    <property type="match status" value="1"/>
</dbReference>
<dbReference type="Gene3D" id="3.30.1370.50">
    <property type="entry name" value="R3H-like domain"/>
    <property type="match status" value="1"/>
</dbReference>
<reference evidence="8 9" key="1">
    <citation type="journal article" date="2016" name="Antonie Van Leeuwenhoek">
        <title>Lysinibacillus endophyticus sp. nov., an indole-3-acetic acid producing endophytic bacterium isolated from corn root (Zea mays cv. Xinken-5).</title>
        <authorList>
            <person name="Yu J."/>
            <person name="Guan X."/>
            <person name="Liu C."/>
            <person name="Xiang W."/>
            <person name="Yu Z."/>
            <person name="Liu X."/>
            <person name="Wang G."/>
        </authorList>
    </citation>
    <scope>NUCLEOTIDE SEQUENCE [LARGE SCALE GENOMIC DNA]</scope>
    <source>
        <strain evidence="8 9">DSM 100506</strain>
    </source>
</reference>
<keyword evidence="5 6" id="KW-0961">Cell wall biogenesis/degradation</keyword>
<evidence type="ECO:0000313" key="8">
    <source>
        <dbReference type="EMBL" id="RKQ16480.1"/>
    </source>
</evidence>
<name>A0A494Z217_9BACL</name>
<evidence type="ECO:0000256" key="5">
    <source>
        <dbReference type="ARBA" id="ARBA00023316"/>
    </source>
</evidence>
<dbReference type="EMBL" id="RBZN01000021">
    <property type="protein sequence ID" value="RKQ16480.1"/>
    <property type="molecule type" value="Genomic_DNA"/>
</dbReference>